<dbReference type="PANTHER" id="PTHR30005:SF0">
    <property type="entry name" value="RETROGRADE REGULATION PROTEIN 2"/>
    <property type="match status" value="1"/>
</dbReference>
<feature type="domain" description="Ppx/GppA phosphatase N-terminal" evidence="1">
    <location>
        <begin position="61"/>
        <end position="329"/>
    </location>
</feature>
<evidence type="ECO:0000259" key="2">
    <source>
        <dbReference type="Pfam" id="PF21697"/>
    </source>
</evidence>
<evidence type="ECO:0000313" key="4">
    <source>
        <dbReference type="Proteomes" id="UP000249185"/>
    </source>
</evidence>
<dbReference type="AlphaFoldDB" id="A0A2W5N9L8"/>
<dbReference type="InterPro" id="IPR048951">
    <property type="entry name" value="Ppx_C"/>
</dbReference>
<comment type="caution">
    <text evidence="3">The sequence shown here is derived from an EMBL/GenBank/DDBJ whole genome shotgun (WGS) entry which is preliminary data.</text>
</comment>
<dbReference type="Gene3D" id="3.30.420.150">
    <property type="entry name" value="Exopolyphosphatase. Domain 2"/>
    <property type="match status" value="1"/>
</dbReference>
<dbReference type="Pfam" id="PF02541">
    <property type="entry name" value="Ppx-GppA"/>
    <property type="match status" value="1"/>
</dbReference>
<dbReference type="Pfam" id="PF21697">
    <property type="entry name" value="Ppx_C"/>
    <property type="match status" value="1"/>
</dbReference>
<dbReference type="Proteomes" id="UP000249185">
    <property type="component" value="Unassembled WGS sequence"/>
</dbReference>
<evidence type="ECO:0000259" key="1">
    <source>
        <dbReference type="Pfam" id="PF02541"/>
    </source>
</evidence>
<accession>A0A2W5N9L8</accession>
<dbReference type="InterPro" id="IPR003695">
    <property type="entry name" value="Ppx_GppA_N"/>
</dbReference>
<dbReference type="PANTHER" id="PTHR30005">
    <property type="entry name" value="EXOPOLYPHOSPHATASE"/>
    <property type="match status" value="1"/>
</dbReference>
<organism evidence="3 4">
    <name type="scientific">Rhodovulum sulfidophilum</name>
    <name type="common">Rhodobacter sulfidophilus</name>
    <dbReference type="NCBI Taxonomy" id="35806"/>
    <lineage>
        <taxon>Bacteria</taxon>
        <taxon>Pseudomonadati</taxon>
        <taxon>Pseudomonadota</taxon>
        <taxon>Alphaproteobacteria</taxon>
        <taxon>Rhodobacterales</taxon>
        <taxon>Paracoccaceae</taxon>
        <taxon>Rhodovulum</taxon>
    </lineage>
</organism>
<proteinExistence type="predicted"/>
<dbReference type="Gene3D" id="3.30.420.40">
    <property type="match status" value="1"/>
</dbReference>
<reference evidence="3 4" key="1">
    <citation type="submission" date="2017-08" db="EMBL/GenBank/DDBJ databases">
        <title>Infants hospitalized years apart are colonized by the same room-sourced microbial strains.</title>
        <authorList>
            <person name="Brooks B."/>
            <person name="Olm M.R."/>
            <person name="Firek B.A."/>
            <person name="Baker R."/>
            <person name="Thomas B.C."/>
            <person name="Morowitz M.J."/>
            <person name="Banfield J.F."/>
        </authorList>
    </citation>
    <scope>NUCLEOTIDE SEQUENCE [LARGE SCALE GENOMIC DNA]</scope>
    <source>
        <strain evidence="3">S2_005_002_R2_34</strain>
    </source>
</reference>
<dbReference type="EMBL" id="QFPW01000009">
    <property type="protein sequence ID" value="PZQ48969.1"/>
    <property type="molecule type" value="Genomic_DNA"/>
</dbReference>
<name>A0A2W5N9L8_RHOSU</name>
<dbReference type="InterPro" id="IPR043129">
    <property type="entry name" value="ATPase_NBD"/>
</dbReference>
<dbReference type="CDD" id="cd24052">
    <property type="entry name" value="ASKHA_NBD_HpPPX-GppA-like"/>
    <property type="match status" value="1"/>
</dbReference>
<dbReference type="Gene3D" id="1.10.3210.10">
    <property type="entry name" value="Hypothetical protein af1432"/>
    <property type="match status" value="1"/>
</dbReference>
<dbReference type="InterPro" id="IPR050273">
    <property type="entry name" value="GppA/Ppx_hydrolase"/>
</dbReference>
<dbReference type="SUPFAM" id="SSF53067">
    <property type="entry name" value="Actin-like ATPase domain"/>
    <property type="match status" value="2"/>
</dbReference>
<dbReference type="GO" id="GO:0016462">
    <property type="term" value="F:pyrophosphatase activity"/>
    <property type="evidence" value="ECO:0007669"/>
    <property type="project" value="TreeGrafter"/>
</dbReference>
<evidence type="ECO:0000313" key="3">
    <source>
        <dbReference type="EMBL" id="PZQ48969.1"/>
    </source>
</evidence>
<dbReference type="SUPFAM" id="SSF109604">
    <property type="entry name" value="HD-domain/PDEase-like"/>
    <property type="match status" value="1"/>
</dbReference>
<feature type="domain" description="Exopolyphosphatase C-terminal" evidence="2">
    <location>
        <begin position="347"/>
        <end position="509"/>
    </location>
</feature>
<gene>
    <name evidence="3" type="ORF">DI556_12510</name>
</gene>
<protein>
    <submittedName>
        <fullName evidence="3">Exopolyphosphatase</fullName>
    </submittedName>
</protein>
<sequence length="521" mass="57108">MPDRARVTRNLGAGHVTQKTIERARKHIPRLDKDRLRRIGVIDVGSNSVRLVVFDGMARSPAYFYNEKVLCGLGAGMSETGMLSPAGWESALRTLHRFAALAGRMELSGMIAVATAAVREAKDGRAFCDQVERETGLTLHIASGSEEARLASQGVLLGWPDAEGLVCDMGGASVELAQVAGGEMVHGATSPLGPLKLVDFTDPEKRDKYLRKTAKALRKAVPEPAPRLYLVGGSWRAIARLDMERVGYPLKVLHAYEPPVGQLVETLDWIQTQEQARMSDMTGTSAARLSLVPLASLVLKELLRRIAPERVVISAFGLREGLLYRQMPEEMRGLDPLVEACRHWETLSARAPGFGDALYTWITPLFPEAEPATLRLIHAACLLHDVNWRAHPDYRAEVSYESVTRANMAGIDHPERVYLGLALLSRYKSVPPSEQASRYGALLSRERAAEAEILGRAMRLGAMLSGSSVGVLEHARIGRDENTLVLTLRGTAREFGGEAVERRLQSLASRLQCAARTDLLD</sequence>